<dbReference type="InterPro" id="IPR029063">
    <property type="entry name" value="SAM-dependent_MTases_sf"/>
</dbReference>
<dbReference type="CDD" id="cd02440">
    <property type="entry name" value="AdoMet_MTases"/>
    <property type="match status" value="1"/>
</dbReference>
<dbReference type="SUPFAM" id="SSF53335">
    <property type="entry name" value="S-adenosyl-L-methionine-dependent methyltransferases"/>
    <property type="match status" value="1"/>
</dbReference>
<evidence type="ECO:0000313" key="2">
    <source>
        <dbReference type="EMBL" id="RDE48752.1"/>
    </source>
</evidence>
<comment type="caution">
    <text evidence="2">The sequence shown here is derived from an EMBL/GenBank/DDBJ whole genome shotgun (WGS) entry which is preliminary data.</text>
</comment>
<evidence type="ECO:0000259" key="1">
    <source>
        <dbReference type="Pfam" id="PF13649"/>
    </source>
</evidence>
<organism evidence="2 3">
    <name type="scientific">Candidatus Accumulibacter meliphilus</name>
    <dbReference type="NCBI Taxonomy" id="2211374"/>
    <lineage>
        <taxon>Bacteria</taxon>
        <taxon>Pseudomonadati</taxon>
        <taxon>Pseudomonadota</taxon>
        <taxon>Betaproteobacteria</taxon>
        <taxon>Candidatus Accumulibacter</taxon>
    </lineage>
</organism>
<dbReference type="GO" id="GO:0032259">
    <property type="term" value="P:methylation"/>
    <property type="evidence" value="ECO:0007669"/>
    <property type="project" value="UniProtKB-KW"/>
</dbReference>
<dbReference type="Gene3D" id="3.40.50.150">
    <property type="entry name" value="Vaccinia Virus protein VP39"/>
    <property type="match status" value="1"/>
</dbReference>
<accession>A0A369XIU3</accession>
<evidence type="ECO:0000313" key="3">
    <source>
        <dbReference type="Proteomes" id="UP000253831"/>
    </source>
</evidence>
<dbReference type="InterPro" id="IPR041698">
    <property type="entry name" value="Methyltransf_25"/>
</dbReference>
<dbReference type="GO" id="GO:0008168">
    <property type="term" value="F:methyltransferase activity"/>
    <property type="evidence" value="ECO:0007669"/>
    <property type="project" value="UniProtKB-KW"/>
</dbReference>
<keyword evidence="2" id="KW-0489">Methyltransferase</keyword>
<proteinExistence type="predicted"/>
<sequence length="237" mass="27497">MNAQKEPPIHLSFSDKYTDDHSWQYFHKHRRKKLSDRVEHRMARRALALSGNPASVLDLPCGTGRFWSMLAGDPKRELLAADFNGAMLEVAAKVRDPAVVSRFRQLQCSAFDITLPGNSVDCIFSIRLMHHIGESANRIAMLREFHRVSRDTVVVSLWVDGNYKAWRRRKLEEKRRQDGEHSDNRFLVPREQFESECLAAGLDIVGHVDFLPRLFMWRTYVLRKKAAKTVVDPHDWT</sequence>
<dbReference type="AlphaFoldDB" id="A0A369XIU3"/>
<dbReference type="EMBL" id="QPGA01000098">
    <property type="protein sequence ID" value="RDE48752.1"/>
    <property type="molecule type" value="Genomic_DNA"/>
</dbReference>
<protein>
    <submittedName>
        <fullName evidence="2">Class I SAM-dependent methyltransferase</fullName>
    </submittedName>
</protein>
<name>A0A369XIU3_9PROT</name>
<keyword evidence="2" id="KW-0808">Transferase</keyword>
<feature type="domain" description="Methyltransferase" evidence="1">
    <location>
        <begin position="56"/>
        <end position="150"/>
    </location>
</feature>
<dbReference type="Proteomes" id="UP000253831">
    <property type="component" value="Unassembled WGS sequence"/>
</dbReference>
<gene>
    <name evidence="2" type="ORF">DVS81_20390</name>
</gene>
<dbReference type="Pfam" id="PF13649">
    <property type="entry name" value="Methyltransf_25"/>
    <property type="match status" value="1"/>
</dbReference>
<reference evidence="2 3" key="1">
    <citation type="submission" date="2018-05" db="EMBL/GenBank/DDBJ databases">
        <title>Integrated omic analyses show evidence that a Ca. Accumulibacter phosphatis strain performs denitrification under micro-aerobic conditions.</title>
        <authorList>
            <person name="Camejo P.Y."/>
            <person name="Katherine M.D."/>
            <person name="Daniel N.R."/>
        </authorList>
    </citation>
    <scope>NUCLEOTIDE SEQUENCE [LARGE SCALE GENOMIC DNA]</scope>
    <source>
        <strain evidence="2">UW-LDO-IC</strain>
    </source>
</reference>